<dbReference type="CDD" id="cd06734">
    <property type="entry name" value="PDZ4_MAGI-1_3-like"/>
    <property type="match status" value="1"/>
</dbReference>
<reference evidence="9" key="1">
    <citation type="submission" date="2022-11" db="UniProtKB">
        <authorList>
            <consortium name="WormBaseParasite"/>
        </authorList>
    </citation>
    <scope>IDENTIFICATION</scope>
</reference>
<feature type="region of interest" description="Disordered" evidence="4">
    <location>
        <begin position="559"/>
        <end position="579"/>
    </location>
</feature>
<keyword evidence="3" id="KW-0472">Membrane</keyword>
<feature type="compositionally biased region" description="Polar residues" evidence="4">
    <location>
        <begin position="1340"/>
        <end position="1359"/>
    </location>
</feature>
<dbReference type="InterPro" id="IPR008144">
    <property type="entry name" value="Guanylate_kin-like_dom"/>
</dbReference>
<dbReference type="Gene3D" id="3.30.63.10">
    <property type="entry name" value="Guanylate Kinase phosphate binding domain"/>
    <property type="match status" value="1"/>
</dbReference>
<feature type="domain" description="PDZ" evidence="7">
    <location>
        <begin position="474"/>
        <end position="537"/>
    </location>
</feature>
<dbReference type="CDD" id="cd06731">
    <property type="entry name" value="PDZ1_MAGI-1_3-like"/>
    <property type="match status" value="1"/>
</dbReference>
<feature type="region of interest" description="Disordered" evidence="4">
    <location>
        <begin position="747"/>
        <end position="797"/>
    </location>
</feature>
<dbReference type="SMART" id="SM00228">
    <property type="entry name" value="PDZ"/>
    <property type="match status" value="5"/>
</dbReference>
<dbReference type="PANTHER" id="PTHR10316:SF40">
    <property type="entry name" value="LD27118P"/>
    <property type="match status" value="1"/>
</dbReference>
<feature type="region of interest" description="Disordered" evidence="4">
    <location>
        <begin position="1334"/>
        <end position="1359"/>
    </location>
</feature>
<feature type="compositionally biased region" description="Polar residues" evidence="4">
    <location>
        <begin position="747"/>
        <end position="764"/>
    </location>
</feature>
<feature type="compositionally biased region" description="Low complexity" evidence="4">
    <location>
        <begin position="765"/>
        <end position="786"/>
    </location>
</feature>
<feature type="compositionally biased region" description="Basic and acidic residues" evidence="4">
    <location>
        <begin position="155"/>
        <end position="165"/>
    </location>
</feature>
<sequence>TTRLPKPGEIDGVDYRFVTKEDFDALERHGELLESGVFEGNFYGTPRPPRLEEQELDQEQQQLQSIISNFDRLDDVSNISLEEPRALIQIGRTAMPSVYLNEQTPAPRANVSVPLPLNGYNNNAQNGYSNGFNASFEQTGHKNLSNGNGFSLNKNSDENKAAENGRDDDELGPLPTNWEIAYTDAGEKYFIDHNTSTTHWNDPRIKSTDSTSSEELPFGWAKVYDANYGVFYVDHINKKTQYEKPSMDTYEVAFNIMHGGGNGMKLHFGGSGYSSRPKPQQQRHQRYSSSSTISQQKKYGSIPDLSVTSESPIINNVEIAPKAKNQSKNFFTRDPAELKGELISARLVKSAKGLGFTLVGNDGSSAEEEMLQIKNIIPGGPAYKDGNLKTGDVLVHVNETCVLGYTQDDIIRLFQLIPAGISVNLQICRGYPLFFDPNDPTNDFVMQDAYSSNGFSPPAAPVPPADLLPPEIITVHIEKGDSGFGFTITDCPYGQKIKCIIDQERCATLRQGDILVGINGYNVRKMSHADVVDRLKNCEAGQVATIVCQRYKMSTLQRNGVSELAKKPPPSVPPKPYNSRSNVHNDVGRPHSYHPGFGVNRKILSNKMCAFLGSLDESTLQRDLNRMQISNSNGSTPWHHQPLNGQPTLMPRSQTNFNNNTLAANAAPPRPVKTNGYASVAYSNGRMVENDASTAHYFAPIYENLPEKGKKSENSNKNGTAKNVEAGFFASATPNYVPISVYTSGKLASSSGTVNRSNNVESDLQQPVSSSSGQQQQQRYYSPKEQQSARVYGNGSNNNRNYQYITVNLTRKPDGFGFRIVGGTEEGTQTSVGFVVPGGACDDDGRLKMGDEIVEIDGRSTVGTSHRMAVDLLKQASNVGHVKITVRRETPSYSDIPKSTSMPFQQQTSRKHVDNVDASFHTSNNIQYPYDVNIVRRQKEGFGFVIISSANSKGSVVGKIIENSPAARCGRLFVGDFIVAVNGVDILCMPHGDIVNLIKDSGYTVTLTVGFHEDIPAEIINQNLSACSSSSYRNSPSALLNDSSYCSQRQNTSTAYDRPLSIVSLVNILKGLSPPPSDYGAIDVSEPPSPPRSRCDVSDADFNCINCTNFNCFHEYQTSPAGNGGNTDEFFTAELLRGNKGFGFSIRGGREYSNMDLFVLKIAEGGPADLDGRLQVLKTLRLNFKYDRLNSDQIMEINGISTKGMTHAEALELLRRDSNVRLLLLRRRRQQDPQYSGVGAKASSFVMLQSTSVGQYYDHEREQNFQGILPQERLNRDEIIWVRRASAKRQTPTAARSSLYCASSRDFEILALNNGFCRPKRVYFANWSPEPPSNEPNYGIVSNGSPYKNDQSTSSMNDRNTANSLWSRNIGSNDFYHFGPEHILIDY</sequence>
<dbReference type="CDD" id="cd06735">
    <property type="entry name" value="PDZ5_MAGI-1_3-like"/>
    <property type="match status" value="1"/>
</dbReference>
<dbReference type="GO" id="GO:0007165">
    <property type="term" value="P:signal transduction"/>
    <property type="evidence" value="ECO:0007669"/>
    <property type="project" value="TreeGrafter"/>
</dbReference>
<feature type="domain" description="PDZ" evidence="7">
    <location>
        <begin position="931"/>
        <end position="1013"/>
    </location>
</feature>
<dbReference type="CDD" id="cd06733">
    <property type="entry name" value="PDZ3_MAGI-1_3-like"/>
    <property type="match status" value="1"/>
</dbReference>
<dbReference type="WBParaSite" id="nRc.2.0.1.t08642-RA">
    <property type="protein sequence ID" value="nRc.2.0.1.t08642-RA"/>
    <property type="gene ID" value="nRc.2.0.1.g08642"/>
</dbReference>
<dbReference type="InterPro" id="IPR027417">
    <property type="entry name" value="P-loop_NTPase"/>
</dbReference>
<evidence type="ECO:0000256" key="4">
    <source>
        <dbReference type="SAM" id="MobiDB-lite"/>
    </source>
</evidence>
<name>A0A915I3D2_ROMCU</name>
<feature type="compositionally biased region" description="Pro residues" evidence="4">
    <location>
        <begin position="567"/>
        <end position="576"/>
    </location>
</feature>
<dbReference type="InterPro" id="IPR001478">
    <property type="entry name" value="PDZ"/>
</dbReference>
<evidence type="ECO:0000259" key="6">
    <source>
        <dbReference type="PROSITE" id="PS50052"/>
    </source>
</evidence>
<feature type="domain" description="PDZ" evidence="7">
    <location>
        <begin position="1132"/>
        <end position="1229"/>
    </location>
</feature>
<dbReference type="SUPFAM" id="SSF52540">
    <property type="entry name" value="P-loop containing nucleoside triphosphate hydrolases"/>
    <property type="match status" value="1"/>
</dbReference>
<dbReference type="CDD" id="cd00201">
    <property type="entry name" value="WW"/>
    <property type="match status" value="2"/>
</dbReference>
<evidence type="ECO:0000259" key="5">
    <source>
        <dbReference type="PROSITE" id="PS50020"/>
    </source>
</evidence>
<dbReference type="SUPFAM" id="SSF51045">
    <property type="entry name" value="WW domain"/>
    <property type="match status" value="2"/>
</dbReference>
<evidence type="ECO:0000256" key="3">
    <source>
        <dbReference type="ARBA" id="ARBA00023136"/>
    </source>
</evidence>
<protein>
    <submittedName>
        <fullName evidence="9">Uncharacterized protein</fullName>
    </submittedName>
</protein>
<evidence type="ECO:0000313" key="8">
    <source>
        <dbReference type="Proteomes" id="UP000887565"/>
    </source>
</evidence>
<dbReference type="InterPro" id="IPR001202">
    <property type="entry name" value="WW_dom"/>
</dbReference>
<dbReference type="InterPro" id="IPR020590">
    <property type="entry name" value="Guanylate_kinase_CS"/>
</dbReference>
<dbReference type="PROSITE" id="PS00856">
    <property type="entry name" value="GUANYLATE_KINASE_1"/>
    <property type="match status" value="1"/>
</dbReference>
<evidence type="ECO:0000313" key="9">
    <source>
        <dbReference type="WBParaSite" id="nRc.2.0.1.t08642-RA"/>
    </source>
</evidence>
<comment type="subcellular location">
    <subcellularLocation>
        <location evidence="1">Membrane</location>
        <topology evidence="1">Peripheral membrane protein</topology>
    </subcellularLocation>
</comment>
<organism evidence="8 9">
    <name type="scientific">Romanomermis culicivorax</name>
    <name type="common">Nematode worm</name>
    <dbReference type="NCBI Taxonomy" id="13658"/>
    <lineage>
        <taxon>Eukaryota</taxon>
        <taxon>Metazoa</taxon>
        <taxon>Ecdysozoa</taxon>
        <taxon>Nematoda</taxon>
        <taxon>Enoplea</taxon>
        <taxon>Dorylaimia</taxon>
        <taxon>Mermithida</taxon>
        <taxon>Mermithoidea</taxon>
        <taxon>Mermithidae</taxon>
        <taxon>Romanomermis</taxon>
    </lineage>
</organism>
<dbReference type="InterPro" id="IPR036020">
    <property type="entry name" value="WW_dom_sf"/>
</dbReference>
<dbReference type="SMART" id="SM00456">
    <property type="entry name" value="WW"/>
    <property type="match status" value="2"/>
</dbReference>
<feature type="domain" description="PDZ" evidence="7">
    <location>
        <begin position="806"/>
        <end position="888"/>
    </location>
</feature>
<dbReference type="Gene3D" id="2.20.70.10">
    <property type="match status" value="2"/>
</dbReference>
<dbReference type="InterPro" id="IPR036034">
    <property type="entry name" value="PDZ_sf"/>
</dbReference>
<feature type="region of interest" description="Disordered" evidence="4">
    <location>
        <begin position="267"/>
        <end position="301"/>
    </location>
</feature>
<evidence type="ECO:0000256" key="1">
    <source>
        <dbReference type="ARBA" id="ARBA00004170"/>
    </source>
</evidence>
<dbReference type="Pfam" id="PF00625">
    <property type="entry name" value="Guanylate_kin"/>
    <property type="match status" value="1"/>
</dbReference>
<dbReference type="PROSITE" id="PS50052">
    <property type="entry name" value="GUANYLATE_KINASE_2"/>
    <property type="match status" value="1"/>
</dbReference>
<dbReference type="CDD" id="cd06732">
    <property type="entry name" value="PDZ2_MAGI-1_3-like"/>
    <property type="match status" value="1"/>
</dbReference>
<dbReference type="Gene3D" id="2.30.42.10">
    <property type="match status" value="5"/>
</dbReference>
<dbReference type="GO" id="GO:0016020">
    <property type="term" value="C:membrane"/>
    <property type="evidence" value="ECO:0007669"/>
    <property type="project" value="UniProtKB-SubCell"/>
</dbReference>
<dbReference type="FunFam" id="2.30.42.10:FF:000005">
    <property type="entry name" value="Membrane associated guanylate kinase, WW and PDZ domain containing 1"/>
    <property type="match status" value="1"/>
</dbReference>
<dbReference type="Proteomes" id="UP000887565">
    <property type="component" value="Unplaced"/>
</dbReference>
<evidence type="ECO:0000256" key="2">
    <source>
        <dbReference type="ARBA" id="ARBA00022737"/>
    </source>
</evidence>
<keyword evidence="8" id="KW-1185">Reference proteome</keyword>
<feature type="domain" description="WW" evidence="5">
    <location>
        <begin position="172"/>
        <end position="205"/>
    </location>
</feature>
<dbReference type="PROSITE" id="PS01159">
    <property type="entry name" value="WW_DOMAIN_1"/>
    <property type="match status" value="1"/>
</dbReference>
<dbReference type="PROSITE" id="PS50020">
    <property type="entry name" value="WW_DOMAIN_2"/>
    <property type="match status" value="2"/>
</dbReference>
<dbReference type="SUPFAM" id="SSF50156">
    <property type="entry name" value="PDZ domain-like"/>
    <property type="match status" value="5"/>
</dbReference>
<proteinExistence type="predicted"/>
<feature type="domain" description="WW" evidence="5">
    <location>
        <begin position="214"/>
        <end position="247"/>
    </location>
</feature>
<dbReference type="Pfam" id="PF00595">
    <property type="entry name" value="PDZ"/>
    <property type="match status" value="3"/>
</dbReference>
<feature type="region of interest" description="Disordered" evidence="4">
    <location>
        <begin position="139"/>
        <end position="175"/>
    </location>
</feature>
<dbReference type="PANTHER" id="PTHR10316">
    <property type="entry name" value="MEMBRANE ASSOCIATED GUANYLATE KINASE-RELATED"/>
    <property type="match status" value="1"/>
</dbReference>
<dbReference type="Pfam" id="PF00397">
    <property type="entry name" value="WW"/>
    <property type="match status" value="2"/>
</dbReference>
<keyword evidence="2" id="KW-0677">Repeat</keyword>
<accession>A0A915I3D2</accession>
<dbReference type="InterPro" id="IPR008145">
    <property type="entry name" value="GK/Ca_channel_bsu"/>
</dbReference>
<dbReference type="PROSITE" id="PS50106">
    <property type="entry name" value="PDZ"/>
    <property type="match status" value="5"/>
</dbReference>
<feature type="domain" description="PDZ" evidence="7">
    <location>
        <begin position="344"/>
        <end position="429"/>
    </location>
</feature>
<dbReference type="OMA" id="QYENPML"/>
<feature type="domain" description="Guanylate kinase-like" evidence="6">
    <location>
        <begin position="1"/>
        <end position="45"/>
    </location>
</feature>
<evidence type="ECO:0000259" key="7">
    <source>
        <dbReference type="PROSITE" id="PS50106"/>
    </source>
</evidence>
<feature type="compositionally biased region" description="Polar residues" evidence="4">
    <location>
        <begin position="139"/>
        <end position="154"/>
    </location>
</feature>
<dbReference type="GO" id="GO:0005737">
    <property type="term" value="C:cytoplasm"/>
    <property type="evidence" value="ECO:0007669"/>
    <property type="project" value="TreeGrafter"/>
</dbReference>